<evidence type="ECO:0000256" key="1">
    <source>
        <dbReference type="ARBA" id="ARBA00007119"/>
    </source>
</evidence>
<evidence type="ECO:0000313" key="4">
    <source>
        <dbReference type="EMBL" id="KAK7232419.1"/>
    </source>
</evidence>
<organism evidence="4 5">
    <name type="scientific">Aureococcus anophagefferens</name>
    <name type="common">Harmful bloom alga</name>
    <dbReference type="NCBI Taxonomy" id="44056"/>
    <lineage>
        <taxon>Eukaryota</taxon>
        <taxon>Sar</taxon>
        <taxon>Stramenopiles</taxon>
        <taxon>Ochrophyta</taxon>
        <taxon>Pelagophyceae</taxon>
        <taxon>Pelagomonadales</taxon>
        <taxon>Pelagomonadaceae</taxon>
        <taxon>Aureococcus</taxon>
    </lineage>
</organism>
<dbReference type="EMBL" id="JBBJCI010000368">
    <property type="protein sequence ID" value="KAK7232419.1"/>
    <property type="molecule type" value="Genomic_DNA"/>
</dbReference>
<dbReference type="Proteomes" id="UP001363151">
    <property type="component" value="Unassembled WGS sequence"/>
</dbReference>
<comment type="similarity">
    <text evidence="1">Belongs to the indoleamine 2,3-dioxygenase family.</text>
</comment>
<reference evidence="4 5" key="1">
    <citation type="submission" date="2024-03" db="EMBL/GenBank/DDBJ databases">
        <title>Aureococcus anophagefferens CCMP1851 and Kratosvirus quantuckense: Draft genome of a second virus-susceptible host strain in the model system.</title>
        <authorList>
            <person name="Chase E."/>
            <person name="Truchon A.R."/>
            <person name="Schepens W."/>
            <person name="Wilhelm S.W."/>
        </authorList>
    </citation>
    <scope>NUCLEOTIDE SEQUENCE [LARGE SCALE GENOMIC DNA]</scope>
    <source>
        <strain evidence="4 5">CCMP1851</strain>
    </source>
</reference>
<dbReference type="PANTHER" id="PTHR28657:SF5">
    <property type="entry name" value="INDOLEAMINE 2,3-DIOXYGENASE"/>
    <property type="match status" value="1"/>
</dbReference>
<dbReference type="PANTHER" id="PTHR28657">
    <property type="entry name" value="INDOLEAMINE 2,3-DIOXYGENASE"/>
    <property type="match status" value="1"/>
</dbReference>
<dbReference type="InterPro" id="IPR000898">
    <property type="entry name" value="Indolamine_dOase"/>
</dbReference>
<keyword evidence="3" id="KW-0408">Iron</keyword>
<keyword evidence="2" id="KW-0479">Metal-binding</keyword>
<name>A0ABR1FK77_AURAN</name>
<gene>
    <name evidence="4" type="ORF">SO694_00032134</name>
</gene>
<dbReference type="InterPro" id="IPR037217">
    <property type="entry name" value="Trp/Indoleamine_2_3_dOase-like"/>
</dbReference>
<sequence length="519" mass="55949">MSSAAQTLVAAGGSVAIAVAYGTGSQFHALAIVGISFMGAVACAVHASAREAADEARWWSLQCRRFELDPAGGFLPVPSPGEVELEEEFAPWERLGGRLATLNASGTLRRYVAEHVPLVDAGKLLDIEPFPKRVAALRRAYVILGLAVHSYAYRADADWGGAVDGVDDDESKAFDVDADDLARRPVIPKQLAVPWVRVCRELDLPDGAIAACGTDLWNYKGPDAAAGPRFLTDAGRERDRAMKAAAEKQKRYGARQILTPRFLWGVFGFEDPRPADAPAPAPGAVAPVDLVTSMTGTTTEASFHLLATRMQARAARELPGLVRLPNDVAEKKAWHAQRTLRALAAMLGDFCAIFEEVHASVDKAVFYDRYRPLLSGSWDAPLACEALDGSVFHVRSKGPSAGQSTIFLLLDIALGVARDDSEHGAFQRDMLAYMPPAHRALVDDYADRFAAAGPLANLCRRGVLRRDRDACVATLAKLRSFHLGVASDYLRRADKGTGASDFRSMLRDGIARTKGQKAA</sequence>
<keyword evidence="5" id="KW-1185">Reference proteome</keyword>
<evidence type="ECO:0000313" key="5">
    <source>
        <dbReference type="Proteomes" id="UP001363151"/>
    </source>
</evidence>
<evidence type="ECO:0000256" key="2">
    <source>
        <dbReference type="ARBA" id="ARBA00022723"/>
    </source>
</evidence>
<dbReference type="Gene3D" id="1.20.58.480">
    <property type="match status" value="1"/>
</dbReference>
<dbReference type="Pfam" id="PF01231">
    <property type="entry name" value="IDO"/>
    <property type="match status" value="2"/>
</dbReference>
<comment type="caution">
    <text evidence="4">The sequence shown here is derived from an EMBL/GenBank/DDBJ whole genome shotgun (WGS) entry which is preliminary data.</text>
</comment>
<protein>
    <submittedName>
        <fullName evidence="4">Patatin-like phospholipase</fullName>
    </submittedName>
</protein>
<accession>A0ABR1FK77</accession>
<evidence type="ECO:0000256" key="3">
    <source>
        <dbReference type="ARBA" id="ARBA00023004"/>
    </source>
</evidence>
<proteinExistence type="inferred from homology"/>
<dbReference type="SUPFAM" id="SSF140959">
    <property type="entry name" value="Indolic compounds 2,3-dioxygenase-like"/>
    <property type="match status" value="1"/>
</dbReference>